<dbReference type="SUPFAM" id="SSF52402">
    <property type="entry name" value="Adenine nucleotide alpha hydrolases-like"/>
    <property type="match status" value="1"/>
</dbReference>
<dbReference type="InterPro" id="IPR017932">
    <property type="entry name" value="GATase_2_dom"/>
</dbReference>
<dbReference type="Pfam" id="PF13522">
    <property type="entry name" value="GATase_6"/>
    <property type="match status" value="1"/>
</dbReference>
<protein>
    <recommendedName>
        <fullName evidence="3">asparagine synthase (glutamine-hydrolyzing)</fullName>
        <ecNumber evidence="3">6.3.5.4</ecNumber>
    </recommendedName>
</protein>
<proteinExistence type="inferred from homology"/>
<evidence type="ECO:0000256" key="5">
    <source>
        <dbReference type="ARBA" id="ARBA00022840"/>
    </source>
</evidence>
<evidence type="ECO:0000256" key="7">
    <source>
        <dbReference type="ARBA" id="ARBA00048741"/>
    </source>
</evidence>
<comment type="caution">
    <text evidence="12">The sequence shown here is derived from an EMBL/GenBank/DDBJ whole genome shotgun (WGS) entry which is preliminary data.</text>
</comment>
<dbReference type="GO" id="GO:0004066">
    <property type="term" value="F:asparagine synthase (glutamine-hydrolyzing) activity"/>
    <property type="evidence" value="ECO:0007669"/>
    <property type="project" value="UniProtKB-EC"/>
</dbReference>
<accession>A0A2W2AWF5</accession>
<keyword evidence="4 9" id="KW-0547">Nucleotide-binding</keyword>
<dbReference type="InterPro" id="IPR001962">
    <property type="entry name" value="Asn_synthase"/>
</dbReference>
<dbReference type="Pfam" id="PF00733">
    <property type="entry name" value="Asn_synthase"/>
    <property type="match status" value="1"/>
</dbReference>
<name>A0A2W2AWF5_9BACT</name>
<dbReference type="InterPro" id="IPR033738">
    <property type="entry name" value="AsnB_N"/>
</dbReference>
<feature type="active site" description="For GATase activity" evidence="8">
    <location>
        <position position="2"/>
    </location>
</feature>
<dbReference type="GO" id="GO:0006529">
    <property type="term" value="P:asparagine biosynthetic process"/>
    <property type="evidence" value="ECO:0007669"/>
    <property type="project" value="UniProtKB-KW"/>
</dbReference>
<reference evidence="12 13" key="1">
    <citation type="submission" date="2018-06" db="EMBL/GenBank/DDBJ databases">
        <title>Mucibacter soli gen. nov., sp. nov., a new member of the family Chitinophagaceae producing mucin.</title>
        <authorList>
            <person name="Kim M.-K."/>
            <person name="Park S."/>
            <person name="Kim T.-S."/>
            <person name="Joung Y."/>
            <person name="Han J.-H."/>
            <person name="Kim S.B."/>
        </authorList>
    </citation>
    <scope>NUCLEOTIDE SEQUENCE [LARGE SCALE GENOMIC DNA]</scope>
    <source>
        <strain evidence="12 13">R1-15</strain>
    </source>
</reference>
<evidence type="ECO:0000256" key="3">
    <source>
        <dbReference type="ARBA" id="ARBA00012737"/>
    </source>
</evidence>
<evidence type="ECO:0000313" key="13">
    <source>
        <dbReference type="Proteomes" id="UP000248745"/>
    </source>
</evidence>
<dbReference type="PIRSF" id="PIRSF001589">
    <property type="entry name" value="Asn_synthetase_glu-h"/>
    <property type="match status" value="1"/>
</dbReference>
<comment type="pathway">
    <text evidence="1">Amino-acid biosynthesis; L-asparagine biosynthesis; L-asparagine from L-aspartate (L-Gln route): step 1/1.</text>
</comment>
<organism evidence="12 13">
    <name type="scientific">Taibaiella soli</name>
    <dbReference type="NCBI Taxonomy" id="1649169"/>
    <lineage>
        <taxon>Bacteria</taxon>
        <taxon>Pseudomonadati</taxon>
        <taxon>Bacteroidota</taxon>
        <taxon>Chitinophagia</taxon>
        <taxon>Chitinophagales</taxon>
        <taxon>Chitinophagaceae</taxon>
        <taxon>Taibaiella</taxon>
    </lineage>
</organism>
<comment type="catalytic activity">
    <reaction evidence="7">
        <text>L-aspartate + L-glutamine + ATP + H2O = L-asparagine + L-glutamate + AMP + diphosphate + H(+)</text>
        <dbReference type="Rhea" id="RHEA:12228"/>
        <dbReference type="ChEBI" id="CHEBI:15377"/>
        <dbReference type="ChEBI" id="CHEBI:15378"/>
        <dbReference type="ChEBI" id="CHEBI:29985"/>
        <dbReference type="ChEBI" id="CHEBI:29991"/>
        <dbReference type="ChEBI" id="CHEBI:30616"/>
        <dbReference type="ChEBI" id="CHEBI:33019"/>
        <dbReference type="ChEBI" id="CHEBI:58048"/>
        <dbReference type="ChEBI" id="CHEBI:58359"/>
        <dbReference type="ChEBI" id="CHEBI:456215"/>
        <dbReference type="EC" id="6.3.5.4"/>
    </reaction>
</comment>
<dbReference type="GO" id="GO:0005829">
    <property type="term" value="C:cytosol"/>
    <property type="evidence" value="ECO:0007669"/>
    <property type="project" value="TreeGrafter"/>
</dbReference>
<dbReference type="SUPFAM" id="SSF56235">
    <property type="entry name" value="N-terminal nucleophile aminohydrolases (Ntn hydrolases)"/>
    <property type="match status" value="1"/>
</dbReference>
<dbReference type="CDD" id="cd01991">
    <property type="entry name" value="Asn_synthase_B_C"/>
    <property type="match status" value="1"/>
</dbReference>
<dbReference type="InterPro" id="IPR014729">
    <property type="entry name" value="Rossmann-like_a/b/a_fold"/>
</dbReference>
<keyword evidence="8" id="KW-0061">Asparagine biosynthesis</keyword>
<dbReference type="PANTHER" id="PTHR43284:SF1">
    <property type="entry name" value="ASPARAGINE SYNTHETASE"/>
    <property type="match status" value="1"/>
</dbReference>
<evidence type="ECO:0000313" key="12">
    <source>
        <dbReference type="EMBL" id="PZF72028.1"/>
    </source>
</evidence>
<feature type="binding site" evidence="9">
    <location>
        <position position="105"/>
    </location>
    <ligand>
        <name>L-glutamine</name>
        <dbReference type="ChEBI" id="CHEBI:58359"/>
    </ligand>
</feature>
<dbReference type="AlphaFoldDB" id="A0A2W2AWF5"/>
<dbReference type="CDD" id="cd00712">
    <property type="entry name" value="AsnB"/>
    <property type="match status" value="1"/>
</dbReference>
<dbReference type="Gene3D" id="3.40.50.620">
    <property type="entry name" value="HUPs"/>
    <property type="match status" value="1"/>
</dbReference>
<dbReference type="NCBIfam" id="TIGR01536">
    <property type="entry name" value="asn_synth_AEB"/>
    <property type="match status" value="1"/>
</dbReference>
<dbReference type="EMBL" id="QKTW01000020">
    <property type="protein sequence ID" value="PZF72028.1"/>
    <property type="molecule type" value="Genomic_DNA"/>
</dbReference>
<feature type="domain" description="Glutamine amidotransferase type-2" evidence="11">
    <location>
        <begin position="2"/>
        <end position="217"/>
    </location>
</feature>
<gene>
    <name evidence="12" type="primary">asnB</name>
    <name evidence="12" type="ORF">DN068_15445</name>
</gene>
<keyword evidence="6 8" id="KW-0315">Glutamine amidotransferase</keyword>
<evidence type="ECO:0000256" key="9">
    <source>
        <dbReference type="PIRSR" id="PIRSR001589-2"/>
    </source>
</evidence>
<feature type="binding site" evidence="9">
    <location>
        <begin position="368"/>
        <end position="369"/>
    </location>
    <ligand>
        <name>ATP</name>
        <dbReference type="ChEBI" id="CHEBI:30616"/>
    </ligand>
</feature>
<dbReference type="InterPro" id="IPR051786">
    <property type="entry name" value="ASN_synthetase/amidase"/>
</dbReference>
<keyword evidence="8" id="KW-0028">Amino-acid biosynthesis</keyword>
<evidence type="ECO:0000259" key="11">
    <source>
        <dbReference type="PROSITE" id="PS51278"/>
    </source>
</evidence>
<evidence type="ECO:0000256" key="1">
    <source>
        <dbReference type="ARBA" id="ARBA00005187"/>
    </source>
</evidence>
<keyword evidence="13" id="KW-1185">Reference proteome</keyword>
<dbReference type="InterPro" id="IPR029055">
    <property type="entry name" value="Ntn_hydrolases_N"/>
</dbReference>
<evidence type="ECO:0000256" key="4">
    <source>
        <dbReference type="ARBA" id="ARBA00022741"/>
    </source>
</evidence>
<dbReference type="EC" id="6.3.5.4" evidence="3"/>
<evidence type="ECO:0000256" key="10">
    <source>
        <dbReference type="PIRSR" id="PIRSR001589-3"/>
    </source>
</evidence>
<dbReference type="Proteomes" id="UP000248745">
    <property type="component" value="Unassembled WGS sequence"/>
</dbReference>
<sequence>MCGITGFYAFNDSAKAHLTKINQSNQKLFQRGPDSGNVFVSDQIALGHRRLSIIDTSNAATQPMKDKSGRYVLIFNGEIFNYTQLVEKYLQKTWERIGGPQTHSDTEVLLYLLIDYGTECLEWLDGFFAFSFYDTETCEMILSRDRFGKKPLLYYSSPDYFAFSSEMKALLEWGIPKELDYTVLYQYLQLNYIPQPQSMLQGVAKLKPGWFIKLNKNGFADYQPYYELKTHPEKYSQYSYEQAQQKLIEHMDTAIQERLIADVPLGAFLSGGIDSSVIVALASRHTKQLNTFSVGYKDNAFFDETKYAQLVAKQYKTNHTVFSLGNQDFLDHIHDVLDYLDEPFADSSAIPVYILSKHTREHVTVALSGDGGDEVFAGYNKHGAEWRVRQKSWKNTLVNAGLPLWEKLPHSRNNKLTNTFRQLHRFASGANLSVKERYWRWASFNAPDEVNVLLHPDARKRVDKAVFNDEKASLLSGIQTEDYNEVLLTDMNLVLLSDMLVKVDMMSMANSLEVRSPFLDHKLVDFAFGLPSEYKIDGRLKKKIVQDAFRPMLPEELYNRPKHGFEIPLLDWFKTDLWSLIDDDLLGKKFVTEQGIFNVAATEGLKRKLHSSNPEDSHATIWALIVFQYWWKKYMAD</sequence>
<dbReference type="PANTHER" id="PTHR43284">
    <property type="entry name" value="ASPARAGINE SYNTHETASE (GLUTAMINE-HYDROLYZING)"/>
    <property type="match status" value="1"/>
</dbReference>
<dbReference type="GO" id="GO:0005524">
    <property type="term" value="F:ATP binding"/>
    <property type="evidence" value="ECO:0007669"/>
    <property type="project" value="UniProtKB-KW"/>
</dbReference>
<dbReference type="InterPro" id="IPR006426">
    <property type="entry name" value="Asn_synth_AEB"/>
</dbReference>
<evidence type="ECO:0000256" key="6">
    <source>
        <dbReference type="ARBA" id="ARBA00022962"/>
    </source>
</evidence>
<dbReference type="PROSITE" id="PS51278">
    <property type="entry name" value="GATASE_TYPE_2"/>
    <property type="match status" value="1"/>
</dbReference>
<dbReference type="RefSeq" id="WP_110999841.1">
    <property type="nucleotide sequence ID" value="NZ_QKTW01000020.1"/>
</dbReference>
<keyword evidence="5 9" id="KW-0067">ATP-binding</keyword>
<dbReference type="OrthoDB" id="9763290at2"/>
<comment type="similarity">
    <text evidence="2">Belongs to the asparagine synthetase family.</text>
</comment>
<evidence type="ECO:0000256" key="8">
    <source>
        <dbReference type="PIRSR" id="PIRSR001589-1"/>
    </source>
</evidence>
<feature type="site" description="Important for beta-aspartyl-AMP intermediate formation" evidence="10">
    <location>
        <position position="370"/>
    </location>
</feature>
<evidence type="ECO:0000256" key="2">
    <source>
        <dbReference type="ARBA" id="ARBA00005752"/>
    </source>
</evidence>
<feature type="binding site" evidence="9">
    <location>
        <position position="294"/>
    </location>
    <ligand>
        <name>ATP</name>
        <dbReference type="ChEBI" id="CHEBI:30616"/>
    </ligand>
</feature>
<dbReference type="Gene3D" id="3.60.20.10">
    <property type="entry name" value="Glutamine Phosphoribosylpyrophosphate, subunit 1, domain 1"/>
    <property type="match status" value="1"/>
</dbReference>